<accession>A0ABN3N4N0</accession>
<keyword evidence="7" id="KW-1185">Reference proteome</keyword>
<evidence type="ECO:0000259" key="5">
    <source>
        <dbReference type="PROSITE" id="PS51918"/>
    </source>
</evidence>
<dbReference type="SUPFAM" id="SSF102114">
    <property type="entry name" value="Radical SAM enzymes"/>
    <property type="match status" value="1"/>
</dbReference>
<keyword evidence="4" id="KW-0411">Iron-sulfur</keyword>
<dbReference type="InterPro" id="IPR013785">
    <property type="entry name" value="Aldolase_TIM"/>
</dbReference>
<evidence type="ECO:0000313" key="6">
    <source>
        <dbReference type="EMBL" id="GAA2513729.1"/>
    </source>
</evidence>
<dbReference type="PANTHER" id="PTHR11228">
    <property type="entry name" value="RADICAL SAM DOMAIN PROTEIN"/>
    <property type="match status" value="1"/>
</dbReference>
<dbReference type="Gene3D" id="3.20.20.70">
    <property type="entry name" value="Aldolase class I"/>
    <property type="match status" value="1"/>
</dbReference>
<dbReference type="InterPro" id="IPR050377">
    <property type="entry name" value="Radical_SAM_PqqE_MftC-like"/>
</dbReference>
<organism evidence="6 7">
    <name type="scientific">Pilimelia columellifera subsp. columellifera</name>
    <dbReference type="NCBI Taxonomy" id="706583"/>
    <lineage>
        <taxon>Bacteria</taxon>
        <taxon>Bacillati</taxon>
        <taxon>Actinomycetota</taxon>
        <taxon>Actinomycetes</taxon>
        <taxon>Micromonosporales</taxon>
        <taxon>Micromonosporaceae</taxon>
        <taxon>Pilimelia</taxon>
    </lineage>
</organism>
<dbReference type="InterPro" id="IPR007197">
    <property type="entry name" value="rSAM"/>
</dbReference>
<keyword evidence="2" id="KW-0479">Metal-binding</keyword>
<name>A0ABN3N4N0_9ACTN</name>
<dbReference type="InterPro" id="IPR058240">
    <property type="entry name" value="rSAM_sf"/>
</dbReference>
<dbReference type="EMBL" id="BAAARY010000002">
    <property type="protein sequence ID" value="GAA2513729.1"/>
    <property type="molecule type" value="Genomic_DNA"/>
</dbReference>
<keyword evidence="3" id="KW-0408">Iron</keyword>
<dbReference type="Proteomes" id="UP001499978">
    <property type="component" value="Unassembled WGS sequence"/>
</dbReference>
<sequence length="422" mass="44522">MDVRRTTQNSAPGRVIQPPVHARPVAGVAFRVEPFGAVAYVGERDDFFALDRDHAALLGDVLARGPVAVAGAVADQARTLAALGMLRTEPPTAQRPHLGRSLVGALTELPRLSGPLVVNCFSTANCPLRCAYCHADDLMAPAKAGERWSDVAAVLRTADQVPALVAVVTGGDPIVAPERASWLLGRLAPGKRLVLDTSGAGDLGPLLPALRRHRAHVRISVDSADAAVHDRLRPTSPRALPRGASSHALAHAALLRLAEAGVAHSVQTVVGGHNEAAGMLRRLRDHLIGLGVRHWVLHMAVPAGKAERRPGLLPGPDIAAQLRDLVDESEAAGSPLDIRVTGARSAPNSVLLVDSRGHLCVQRPDGPGKEVIWPAGRDGGPEQMSSCLNRHVDWAGHASRYLNGTLEPDPQLVPLGTQPRGR</sequence>
<dbReference type="CDD" id="cd01335">
    <property type="entry name" value="Radical_SAM"/>
    <property type="match status" value="1"/>
</dbReference>
<evidence type="ECO:0000256" key="3">
    <source>
        <dbReference type="ARBA" id="ARBA00023004"/>
    </source>
</evidence>
<evidence type="ECO:0000256" key="2">
    <source>
        <dbReference type="ARBA" id="ARBA00022723"/>
    </source>
</evidence>
<feature type="domain" description="Radical SAM core" evidence="5">
    <location>
        <begin position="112"/>
        <end position="335"/>
    </location>
</feature>
<dbReference type="PANTHER" id="PTHR11228:SF7">
    <property type="entry name" value="PQQA PEPTIDE CYCLASE"/>
    <property type="match status" value="1"/>
</dbReference>
<comment type="caution">
    <text evidence="6">The sequence shown here is derived from an EMBL/GenBank/DDBJ whole genome shotgun (WGS) entry which is preliminary data.</text>
</comment>
<dbReference type="RefSeq" id="WP_344168087.1">
    <property type="nucleotide sequence ID" value="NZ_BAAARY010000002.1"/>
</dbReference>
<dbReference type="Pfam" id="PF04055">
    <property type="entry name" value="Radical_SAM"/>
    <property type="match status" value="1"/>
</dbReference>
<protein>
    <recommendedName>
        <fullName evidence="5">Radical SAM core domain-containing protein</fullName>
    </recommendedName>
</protein>
<evidence type="ECO:0000256" key="4">
    <source>
        <dbReference type="ARBA" id="ARBA00023014"/>
    </source>
</evidence>
<dbReference type="SFLD" id="SFLDS00029">
    <property type="entry name" value="Radical_SAM"/>
    <property type="match status" value="1"/>
</dbReference>
<evidence type="ECO:0000256" key="1">
    <source>
        <dbReference type="ARBA" id="ARBA00022691"/>
    </source>
</evidence>
<evidence type="ECO:0000313" key="7">
    <source>
        <dbReference type="Proteomes" id="UP001499978"/>
    </source>
</evidence>
<reference evidence="6 7" key="1">
    <citation type="journal article" date="2019" name="Int. J. Syst. Evol. Microbiol.">
        <title>The Global Catalogue of Microorganisms (GCM) 10K type strain sequencing project: providing services to taxonomists for standard genome sequencing and annotation.</title>
        <authorList>
            <consortium name="The Broad Institute Genomics Platform"/>
            <consortium name="The Broad Institute Genome Sequencing Center for Infectious Disease"/>
            <person name="Wu L."/>
            <person name="Ma J."/>
        </authorList>
    </citation>
    <scope>NUCLEOTIDE SEQUENCE [LARGE SCALE GENOMIC DNA]</scope>
    <source>
        <strain evidence="6 7">JCM 3367</strain>
    </source>
</reference>
<proteinExistence type="predicted"/>
<gene>
    <name evidence="6" type="ORF">GCM10010201_06950</name>
</gene>
<dbReference type="PROSITE" id="PS51918">
    <property type="entry name" value="RADICAL_SAM"/>
    <property type="match status" value="1"/>
</dbReference>
<keyword evidence="1" id="KW-0949">S-adenosyl-L-methionine</keyword>